<dbReference type="SUPFAM" id="SSF52058">
    <property type="entry name" value="L domain-like"/>
    <property type="match status" value="1"/>
</dbReference>
<dbReference type="InterPro" id="IPR001806">
    <property type="entry name" value="Small_GTPase"/>
</dbReference>
<dbReference type="InterPro" id="IPR053139">
    <property type="entry name" value="Surface_bspA-like"/>
</dbReference>
<dbReference type="SMART" id="SM00174">
    <property type="entry name" value="RHO"/>
    <property type="match status" value="1"/>
</dbReference>
<dbReference type="SMART" id="SM00176">
    <property type="entry name" value="RAN"/>
    <property type="match status" value="1"/>
</dbReference>
<comment type="caution">
    <text evidence="1">The sequence shown here is derived from an EMBL/GenBank/DDBJ whole genome shotgun (WGS) entry which is preliminary data.</text>
</comment>
<sequence>MEYLKKMKAIQDSILEYLDNEDNNEQYFDDLRSLLNFQQSQFDIHELKSILCLISNISKYHHRKSFFFDKIKQIILLLKKEVKQAFSNADIFNIFKDSNRVLLLLFDEDILTLDSNLSTTIDKNYFQPEINKLNPDSSPIELPEFFYEKRLQGENDSYLCELVRNDNIKDFIIHYNKQEISLSMTIQSSIYETNSFLINQNPTLIEYSAFFGSIQILRFLYQNQVELTSSLWIYSIHGHNPEIIHFLEENQIQPSDGTYQEYNIDIYNSLLKEAGIEIGPKCFKNCQKLKSFSFPESATTIGDYAFSKCFKLEKINIPSSVTTIGSHCFDSCFSLIDIDIPSITSINEYTFYCCEKMTKIDLPSSLTIISNHSFEGCTNLIEITIPPSVTSIGQYSFNNCSSLRKINLPRSITSIENYLFNECKSLTKICIPQSVVSIGEYSFNKCIKLKTIDIPSSVKTIGKNAFNSCSSLEKMIIPQSVTTIGDYFISECYSLSIIIIPSSVTNIGKLSFYNFELLKEFIIPSSSEIIDENEFNGCTSLVKVEIPSSIKRINRCAFKNCSSLKEIIIPPSVISIDFKVFEGCTSLIKVQIPPTLESIGYDAFDECTSLKKIEIHQDSDNSAQNIKIVTENASPKKILIVGDIMVGKTCILHRYVENAYDGSFPATIHCAFKNKIVNIENDEIKLQIWDTPGSKRFRILIETLYRGACGLIVVFDLTQPDTLESIDEYFSYIKDENMVTVLLGNKCDIEHKVSDEDIKFIENKYNTKYFEVSAEYGDNIEDAFNYLANQLYEEIREKKSRIRQLINNDDIDEKQNKCIIF</sequence>
<dbReference type="Gene3D" id="3.40.50.12480">
    <property type="match status" value="1"/>
</dbReference>
<dbReference type="PROSITE" id="PS51421">
    <property type="entry name" value="RAS"/>
    <property type="match status" value="1"/>
</dbReference>
<dbReference type="Pfam" id="PF00071">
    <property type="entry name" value="Ras"/>
    <property type="match status" value="1"/>
</dbReference>
<dbReference type="PANTHER" id="PTHR45661">
    <property type="entry name" value="SURFACE ANTIGEN"/>
    <property type="match status" value="1"/>
</dbReference>
<dbReference type="Proteomes" id="UP001470230">
    <property type="component" value="Unassembled WGS sequence"/>
</dbReference>
<reference evidence="1 3" key="1">
    <citation type="submission" date="2024-04" db="EMBL/GenBank/DDBJ databases">
        <title>Tritrichomonas musculus Genome.</title>
        <authorList>
            <person name="Alves-Ferreira E."/>
            <person name="Grigg M."/>
            <person name="Lorenzi H."/>
            <person name="Galac M."/>
        </authorList>
    </citation>
    <scope>NUCLEOTIDE SEQUENCE [LARGE SCALE GENOMIC DNA]</scope>
    <source>
        <strain evidence="1 3">EAF2021</strain>
    </source>
</reference>
<dbReference type="EMBL" id="JAPFFF010000024">
    <property type="protein sequence ID" value="KAK8850211.1"/>
    <property type="molecule type" value="Genomic_DNA"/>
</dbReference>
<gene>
    <name evidence="1" type="ORF">M9Y10_018022</name>
    <name evidence="2" type="ORF">M9Y10_018335</name>
</gene>
<accession>A0ABR2GML3</accession>
<dbReference type="PRINTS" id="PR00449">
    <property type="entry name" value="RASTRNSFRMNG"/>
</dbReference>
<dbReference type="PANTHER" id="PTHR45661:SF3">
    <property type="entry name" value="IG-LIKE DOMAIN-CONTAINING PROTEIN"/>
    <property type="match status" value="1"/>
</dbReference>
<dbReference type="InterPro" id="IPR027417">
    <property type="entry name" value="P-loop_NTPase"/>
</dbReference>
<dbReference type="CDD" id="cd00154">
    <property type="entry name" value="Rab"/>
    <property type="match status" value="1"/>
</dbReference>
<proteinExistence type="predicted"/>
<evidence type="ECO:0000313" key="1">
    <source>
        <dbReference type="EMBL" id="KAK8835164.1"/>
    </source>
</evidence>
<dbReference type="SMART" id="SM00175">
    <property type="entry name" value="RAB"/>
    <property type="match status" value="1"/>
</dbReference>
<dbReference type="NCBIfam" id="TIGR00231">
    <property type="entry name" value="small_GTP"/>
    <property type="match status" value="1"/>
</dbReference>
<evidence type="ECO:0000313" key="2">
    <source>
        <dbReference type="EMBL" id="KAK8850211.1"/>
    </source>
</evidence>
<dbReference type="InterPro" id="IPR032675">
    <property type="entry name" value="LRR_dom_sf"/>
</dbReference>
<evidence type="ECO:0000313" key="3">
    <source>
        <dbReference type="Proteomes" id="UP001470230"/>
    </source>
</evidence>
<dbReference type="Pfam" id="PF13306">
    <property type="entry name" value="LRR_5"/>
    <property type="match status" value="2"/>
</dbReference>
<dbReference type="InterPro" id="IPR005225">
    <property type="entry name" value="Small_GTP-bd"/>
</dbReference>
<name>A0ABR2GML3_9EUKA</name>
<dbReference type="SMART" id="SM00173">
    <property type="entry name" value="RAS"/>
    <property type="match status" value="1"/>
</dbReference>
<protein>
    <recommendedName>
        <fullName evidence="4">Ras family protein</fullName>
    </recommendedName>
</protein>
<organism evidence="1 3">
    <name type="scientific">Tritrichomonas musculus</name>
    <dbReference type="NCBI Taxonomy" id="1915356"/>
    <lineage>
        <taxon>Eukaryota</taxon>
        <taxon>Metamonada</taxon>
        <taxon>Parabasalia</taxon>
        <taxon>Tritrichomonadida</taxon>
        <taxon>Tritrichomonadidae</taxon>
        <taxon>Tritrichomonas</taxon>
    </lineage>
</organism>
<dbReference type="Gene3D" id="3.40.50.300">
    <property type="entry name" value="P-loop containing nucleotide triphosphate hydrolases"/>
    <property type="match status" value="1"/>
</dbReference>
<keyword evidence="3" id="KW-1185">Reference proteome</keyword>
<dbReference type="PROSITE" id="PS51419">
    <property type="entry name" value="RAB"/>
    <property type="match status" value="1"/>
</dbReference>
<dbReference type="SUPFAM" id="SSF52540">
    <property type="entry name" value="P-loop containing nucleoside triphosphate hydrolases"/>
    <property type="match status" value="1"/>
</dbReference>
<evidence type="ECO:0008006" key="4">
    <source>
        <dbReference type="Google" id="ProtNLM"/>
    </source>
</evidence>
<dbReference type="InterPro" id="IPR026906">
    <property type="entry name" value="LRR_5"/>
</dbReference>
<dbReference type="EMBL" id="JAPFFF010000223">
    <property type="protein sequence ID" value="KAK8835164.1"/>
    <property type="molecule type" value="Genomic_DNA"/>
</dbReference>
<dbReference type="Gene3D" id="3.80.10.10">
    <property type="entry name" value="Ribonuclease Inhibitor"/>
    <property type="match status" value="3"/>
</dbReference>